<keyword evidence="2" id="KW-1185">Reference proteome</keyword>
<name>A0A392RD29_9FABA</name>
<protein>
    <submittedName>
        <fullName evidence="1">Uncharacterized protein</fullName>
    </submittedName>
</protein>
<feature type="non-terminal residue" evidence="1">
    <location>
        <position position="54"/>
    </location>
</feature>
<evidence type="ECO:0000313" key="2">
    <source>
        <dbReference type="Proteomes" id="UP000265520"/>
    </source>
</evidence>
<accession>A0A392RD29</accession>
<dbReference type="EMBL" id="LXQA010214567">
    <property type="protein sequence ID" value="MCI34533.1"/>
    <property type="molecule type" value="Genomic_DNA"/>
</dbReference>
<comment type="caution">
    <text evidence="1">The sequence shown here is derived from an EMBL/GenBank/DDBJ whole genome shotgun (WGS) entry which is preliminary data.</text>
</comment>
<evidence type="ECO:0000313" key="1">
    <source>
        <dbReference type="EMBL" id="MCI34533.1"/>
    </source>
</evidence>
<proteinExistence type="predicted"/>
<organism evidence="1 2">
    <name type="scientific">Trifolium medium</name>
    <dbReference type="NCBI Taxonomy" id="97028"/>
    <lineage>
        <taxon>Eukaryota</taxon>
        <taxon>Viridiplantae</taxon>
        <taxon>Streptophyta</taxon>
        <taxon>Embryophyta</taxon>
        <taxon>Tracheophyta</taxon>
        <taxon>Spermatophyta</taxon>
        <taxon>Magnoliopsida</taxon>
        <taxon>eudicotyledons</taxon>
        <taxon>Gunneridae</taxon>
        <taxon>Pentapetalae</taxon>
        <taxon>rosids</taxon>
        <taxon>fabids</taxon>
        <taxon>Fabales</taxon>
        <taxon>Fabaceae</taxon>
        <taxon>Papilionoideae</taxon>
        <taxon>50 kb inversion clade</taxon>
        <taxon>NPAAA clade</taxon>
        <taxon>Hologalegina</taxon>
        <taxon>IRL clade</taxon>
        <taxon>Trifolieae</taxon>
        <taxon>Trifolium</taxon>
    </lineage>
</organism>
<dbReference type="Proteomes" id="UP000265520">
    <property type="component" value="Unassembled WGS sequence"/>
</dbReference>
<dbReference type="AlphaFoldDB" id="A0A392RD29"/>
<reference evidence="1 2" key="1">
    <citation type="journal article" date="2018" name="Front. Plant Sci.">
        <title>Red Clover (Trifolium pratense) and Zigzag Clover (T. medium) - A Picture of Genomic Similarities and Differences.</title>
        <authorList>
            <person name="Dluhosova J."/>
            <person name="Istvanek J."/>
            <person name="Nedelnik J."/>
            <person name="Repkova J."/>
        </authorList>
    </citation>
    <scope>NUCLEOTIDE SEQUENCE [LARGE SCALE GENOMIC DNA]</scope>
    <source>
        <strain evidence="2">cv. 10/8</strain>
        <tissue evidence="1">Leaf</tissue>
    </source>
</reference>
<sequence length="54" mass="6042">MSSHLRTTITLFSGCGLFLDPDLFLLSAVSYVSLGRSGVGRRLHVFCVVFRPRR</sequence>